<dbReference type="RefSeq" id="WP_013778008.1">
    <property type="nucleotide sequence ID" value="NC_015519.1"/>
</dbReference>
<evidence type="ECO:0000313" key="3">
    <source>
        <dbReference type="Proteomes" id="UP000010802"/>
    </source>
</evidence>
<dbReference type="HOGENOM" id="CLU_159392_0_0_9"/>
<keyword evidence="3" id="KW-1185">Reference proteome</keyword>
<evidence type="ECO:0000256" key="1">
    <source>
        <dbReference type="SAM" id="Phobius"/>
    </source>
</evidence>
<keyword evidence="1" id="KW-0812">Transmembrane</keyword>
<dbReference type="EMBL" id="HF563609">
    <property type="protein sequence ID" value="CCP25719.1"/>
    <property type="molecule type" value="Genomic_DNA"/>
</dbReference>
<feature type="transmembrane region" description="Helical" evidence="1">
    <location>
        <begin position="91"/>
        <end position="116"/>
    </location>
</feature>
<name>F4LXI3_TEPAE</name>
<reference evidence="3" key="1">
    <citation type="journal article" date="2013" name="Genome Announc.">
        <title>First genome sequence of a syntrophic acetate-oxidizing bacterium, Tepidanaerobacter acetatoxydans strain Re1.</title>
        <authorList>
            <person name="Manzoor S."/>
            <person name="Bongcam-Rudloff E."/>
            <person name="Schnurer A."/>
            <person name="Muller B."/>
        </authorList>
    </citation>
    <scope>NUCLEOTIDE SEQUENCE [LARGE SCALE GENOMIC DNA]</scope>
    <source>
        <strain evidence="3">Re1</strain>
    </source>
</reference>
<keyword evidence="1" id="KW-0472">Membrane</keyword>
<evidence type="ECO:0000313" key="2">
    <source>
        <dbReference type="EMBL" id="CCP25719.1"/>
    </source>
</evidence>
<accession>L0RZT7</accession>
<protein>
    <submittedName>
        <fullName evidence="2">Uncharacterized protein</fullName>
    </submittedName>
</protein>
<organism evidence="2 3">
    <name type="scientific">Tepidanaerobacter acetatoxydans (strain DSM 21804 / JCM 16047 / Re1)</name>
    <dbReference type="NCBI Taxonomy" id="1209989"/>
    <lineage>
        <taxon>Bacteria</taxon>
        <taxon>Bacillati</taxon>
        <taxon>Bacillota</taxon>
        <taxon>Clostridia</taxon>
        <taxon>Thermosediminibacterales</taxon>
        <taxon>Tepidanaerobacteraceae</taxon>
        <taxon>Tepidanaerobacter</taxon>
    </lineage>
</organism>
<gene>
    <name evidence="2" type="ordered locus">TEPIRE1_0998</name>
</gene>
<dbReference type="KEGG" id="tep:TepRe1_0918"/>
<proteinExistence type="predicted"/>
<dbReference type="PATRIC" id="fig|1209989.3.peg.1101"/>
<feature type="transmembrane region" description="Helical" evidence="1">
    <location>
        <begin position="6"/>
        <end position="25"/>
    </location>
</feature>
<accession>F4LXI3</accession>
<dbReference type="AlphaFoldDB" id="F4LXI3"/>
<keyword evidence="1" id="KW-1133">Transmembrane helix</keyword>
<dbReference type="Proteomes" id="UP000010802">
    <property type="component" value="Chromosome"/>
</dbReference>
<dbReference type="KEGG" id="tae:TepiRe1_0998"/>
<sequence>MVNIFIGFLILIAFITGIVLLQIFLSKKESKWPGLILPIVCLLISIIAVFNIASFTSATKIDEEVIDRNGTVIQEIIPEVITQGDQSTPSLVFTIMSVFLLYNIPTAILLGIYYIYRGKRCQKKEIEK</sequence>
<dbReference type="STRING" id="1209989.TepRe1_0918"/>
<feature type="transmembrane region" description="Helical" evidence="1">
    <location>
        <begin position="32"/>
        <end position="53"/>
    </location>
</feature>
<dbReference type="OrthoDB" id="2200068at2"/>